<dbReference type="SUPFAM" id="SSF52540">
    <property type="entry name" value="P-loop containing nucleoside triphosphate hydrolases"/>
    <property type="match status" value="1"/>
</dbReference>
<dbReference type="InterPro" id="IPR015894">
    <property type="entry name" value="Guanylate-bd_N"/>
</dbReference>
<keyword evidence="7" id="KW-1185">Reference proteome</keyword>
<dbReference type="Gene3D" id="1.20.1000.10">
    <property type="entry name" value="Guanylate-binding protein, C-terminal domain"/>
    <property type="match status" value="1"/>
</dbReference>
<keyword evidence="1" id="KW-0378">Hydrolase</keyword>
<feature type="domain" description="Guanylate-binding protein N-terminal" evidence="4">
    <location>
        <begin position="27"/>
        <end position="163"/>
    </location>
</feature>
<accession>A0AAV6ZAP8</accession>
<sequence>MMEELLLIFILLGYKTFSCLTLIHLCSYVSEMSQFIKVKSKEDESEDESEDDYSRHFPTFIWTGRDVTLKRNLHGRPVTDDEFLENALTPRETIHNKNNVRNQYKERIRTYFKSRKCFMFDPPSGDNNVVQNMDKASDDQLSEGFKVQTNNFCDYIYENVDVKCVDDNIVTGKILAELVIMYTETICSSNAICVEHVVNSISMAENTRAVNEAIQHYQKKMEENVVFPTETLDEISEKCEKEALEKFKKISFKDKDHQFQRQLAENIEKERRKFSERNDMESLNRCENLIEELSKDLERRSYARLGGYQMVMKEMKRIEEEYKKAPRKGNKAEEVFQKFKKSKLMIASNIMEFEKVLEEKLKQEEEKRRKEEEERTKGSNNSQKAGYVAGFLGAAAVGGLSCLKARAAIGGGAAIAAGGGGAAGAAITATSSASVLTVATVGIGLVLVVGIAVTVLVIKNRKHKSEK</sequence>
<proteinExistence type="predicted"/>
<dbReference type="Pfam" id="PF02841">
    <property type="entry name" value="GBP_C"/>
    <property type="match status" value="1"/>
</dbReference>
<dbReference type="GO" id="GO:0003924">
    <property type="term" value="F:GTPase activity"/>
    <property type="evidence" value="ECO:0007669"/>
    <property type="project" value="InterPro"/>
</dbReference>
<feature type="transmembrane region" description="Helical" evidence="3">
    <location>
        <begin position="410"/>
        <end position="429"/>
    </location>
</feature>
<keyword evidence="3" id="KW-0812">Transmembrane</keyword>
<evidence type="ECO:0000256" key="2">
    <source>
        <dbReference type="SAM" id="MobiDB-lite"/>
    </source>
</evidence>
<evidence type="ECO:0000256" key="1">
    <source>
        <dbReference type="ARBA" id="ARBA00022801"/>
    </source>
</evidence>
<dbReference type="AlphaFoldDB" id="A0AAV6ZAP8"/>
<evidence type="ECO:0000256" key="3">
    <source>
        <dbReference type="SAM" id="Phobius"/>
    </source>
</evidence>
<evidence type="ECO:0000259" key="5">
    <source>
        <dbReference type="Pfam" id="PF02841"/>
    </source>
</evidence>
<dbReference type="Proteomes" id="UP000824782">
    <property type="component" value="Unassembled WGS sequence"/>
</dbReference>
<comment type="caution">
    <text evidence="6">The sequence shown here is derived from an EMBL/GenBank/DDBJ whole genome shotgun (WGS) entry which is preliminary data.</text>
</comment>
<feature type="compositionally biased region" description="Basic and acidic residues" evidence="2">
    <location>
        <begin position="362"/>
        <end position="377"/>
    </location>
</feature>
<name>A0AAV6ZAP8_ENGPU</name>
<evidence type="ECO:0000259" key="4">
    <source>
        <dbReference type="Pfam" id="PF02263"/>
    </source>
</evidence>
<evidence type="ECO:0000313" key="6">
    <source>
        <dbReference type="EMBL" id="KAG8546262.1"/>
    </source>
</evidence>
<dbReference type="InterPro" id="IPR036543">
    <property type="entry name" value="Guanylate-bd_C_sf"/>
</dbReference>
<feature type="domain" description="Guanylate-binding protein/Atlastin C-terminal" evidence="5">
    <location>
        <begin position="169"/>
        <end position="381"/>
    </location>
</feature>
<dbReference type="PANTHER" id="PTHR10751">
    <property type="entry name" value="GUANYLATE BINDING PROTEIN"/>
    <property type="match status" value="1"/>
</dbReference>
<dbReference type="EMBL" id="WNYA01001164">
    <property type="protein sequence ID" value="KAG8546262.1"/>
    <property type="molecule type" value="Genomic_DNA"/>
</dbReference>
<feature type="transmembrane region" description="Helical" evidence="3">
    <location>
        <begin position="435"/>
        <end position="458"/>
    </location>
</feature>
<gene>
    <name evidence="6" type="ORF">GDO81_019369</name>
</gene>
<feature type="region of interest" description="Disordered" evidence="2">
    <location>
        <begin position="362"/>
        <end position="381"/>
    </location>
</feature>
<dbReference type="EMBL" id="WNYA01001164">
    <property type="protein sequence ID" value="KAG8546263.1"/>
    <property type="molecule type" value="Genomic_DNA"/>
</dbReference>
<dbReference type="InterPro" id="IPR027417">
    <property type="entry name" value="P-loop_NTPase"/>
</dbReference>
<dbReference type="InterPro" id="IPR003191">
    <property type="entry name" value="Guanylate-bd/ATL_C"/>
</dbReference>
<dbReference type="GO" id="GO:0005525">
    <property type="term" value="F:GTP binding"/>
    <property type="evidence" value="ECO:0007669"/>
    <property type="project" value="InterPro"/>
</dbReference>
<reference evidence="6" key="1">
    <citation type="thesis" date="2020" institute="ProQuest LLC" country="789 East Eisenhower Parkway, Ann Arbor, MI, USA">
        <title>Comparative Genomics and Chromosome Evolution.</title>
        <authorList>
            <person name="Mudd A.B."/>
        </authorList>
    </citation>
    <scope>NUCLEOTIDE SEQUENCE</scope>
    <source>
        <strain evidence="6">237g6f4</strain>
        <tissue evidence="6">Blood</tissue>
    </source>
</reference>
<dbReference type="Pfam" id="PF02263">
    <property type="entry name" value="GBP"/>
    <property type="match status" value="1"/>
</dbReference>
<keyword evidence="3" id="KW-1133">Transmembrane helix</keyword>
<dbReference type="SUPFAM" id="SSF48340">
    <property type="entry name" value="Interferon-induced guanylate-binding protein 1 (GBP1), C-terminal domain"/>
    <property type="match status" value="1"/>
</dbReference>
<evidence type="ECO:0000313" key="7">
    <source>
        <dbReference type="Proteomes" id="UP000824782"/>
    </source>
</evidence>
<keyword evidence="3" id="KW-0472">Membrane</keyword>
<protein>
    <submittedName>
        <fullName evidence="6">Uncharacterized protein</fullName>
    </submittedName>
</protein>
<feature type="transmembrane region" description="Helical" evidence="3">
    <location>
        <begin position="385"/>
        <end position="403"/>
    </location>
</feature>
<organism evidence="6 7">
    <name type="scientific">Engystomops pustulosus</name>
    <name type="common">Tungara frog</name>
    <name type="synonym">Physalaemus pustulosus</name>
    <dbReference type="NCBI Taxonomy" id="76066"/>
    <lineage>
        <taxon>Eukaryota</taxon>
        <taxon>Metazoa</taxon>
        <taxon>Chordata</taxon>
        <taxon>Craniata</taxon>
        <taxon>Vertebrata</taxon>
        <taxon>Euteleostomi</taxon>
        <taxon>Amphibia</taxon>
        <taxon>Batrachia</taxon>
        <taxon>Anura</taxon>
        <taxon>Neobatrachia</taxon>
        <taxon>Hyloidea</taxon>
        <taxon>Leptodactylidae</taxon>
        <taxon>Leiuperinae</taxon>
        <taxon>Engystomops</taxon>
    </lineage>
</organism>
<dbReference type="Gene3D" id="3.40.50.300">
    <property type="entry name" value="P-loop containing nucleotide triphosphate hydrolases"/>
    <property type="match status" value="1"/>
</dbReference>